<dbReference type="AlphaFoldDB" id="A0A392TW97"/>
<accession>A0A392TW97</accession>
<dbReference type="Proteomes" id="UP000265520">
    <property type="component" value="Unassembled WGS sequence"/>
</dbReference>
<dbReference type="EMBL" id="LXQA010672019">
    <property type="protein sequence ID" value="MCI65229.1"/>
    <property type="molecule type" value="Genomic_DNA"/>
</dbReference>
<organism evidence="1 2">
    <name type="scientific">Trifolium medium</name>
    <dbReference type="NCBI Taxonomy" id="97028"/>
    <lineage>
        <taxon>Eukaryota</taxon>
        <taxon>Viridiplantae</taxon>
        <taxon>Streptophyta</taxon>
        <taxon>Embryophyta</taxon>
        <taxon>Tracheophyta</taxon>
        <taxon>Spermatophyta</taxon>
        <taxon>Magnoliopsida</taxon>
        <taxon>eudicotyledons</taxon>
        <taxon>Gunneridae</taxon>
        <taxon>Pentapetalae</taxon>
        <taxon>rosids</taxon>
        <taxon>fabids</taxon>
        <taxon>Fabales</taxon>
        <taxon>Fabaceae</taxon>
        <taxon>Papilionoideae</taxon>
        <taxon>50 kb inversion clade</taxon>
        <taxon>NPAAA clade</taxon>
        <taxon>Hologalegina</taxon>
        <taxon>IRL clade</taxon>
        <taxon>Trifolieae</taxon>
        <taxon>Trifolium</taxon>
    </lineage>
</organism>
<evidence type="ECO:0000313" key="1">
    <source>
        <dbReference type="EMBL" id="MCI65229.1"/>
    </source>
</evidence>
<reference evidence="1 2" key="1">
    <citation type="journal article" date="2018" name="Front. Plant Sci.">
        <title>Red Clover (Trifolium pratense) and Zigzag Clover (T. medium) - A Picture of Genomic Similarities and Differences.</title>
        <authorList>
            <person name="Dluhosova J."/>
            <person name="Istvanek J."/>
            <person name="Nedelnik J."/>
            <person name="Repkova J."/>
        </authorList>
    </citation>
    <scope>NUCLEOTIDE SEQUENCE [LARGE SCALE GENOMIC DNA]</scope>
    <source>
        <strain evidence="2">cv. 10/8</strain>
        <tissue evidence="1">Leaf</tissue>
    </source>
</reference>
<keyword evidence="2" id="KW-1185">Reference proteome</keyword>
<comment type="caution">
    <text evidence="1">The sequence shown here is derived from an EMBL/GenBank/DDBJ whole genome shotgun (WGS) entry which is preliminary data.</text>
</comment>
<protein>
    <submittedName>
        <fullName evidence="1">Uncharacterized protein</fullName>
    </submittedName>
</protein>
<name>A0A392TW97_9FABA</name>
<sequence>MDRVGKIVAVAEIAVVRKVFEL</sequence>
<proteinExistence type="predicted"/>
<evidence type="ECO:0000313" key="2">
    <source>
        <dbReference type="Proteomes" id="UP000265520"/>
    </source>
</evidence>
<feature type="non-terminal residue" evidence="1">
    <location>
        <position position="22"/>
    </location>
</feature>